<dbReference type="RefSeq" id="WP_007056127.1">
    <property type="nucleotide sequence ID" value="NZ_AJTF01000127.1"/>
</dbReference>
<comment type="caution">
    <text evidence="1">The sequence shown here is derived from an EMBL/GenBank/DDBJ whole genome shotgun (WGS) entry which is preliminary data.</text>
</comment>
<organism evidence="1 2">
    <name type="scientific">Bifidobacterium longum subsp. longum 1-6B</name>
    <dbReference type="NCBI Taxonomy" id="1161744"/>
    <lineage>
        <taxon>Bacteria</taxon>
        <taxon>Bacillati</taxon>
        <taxon>Actinomycetota</taxon>
        <taxon>Actinomycetes</taxon>
        <taxon>Bifidobacteriales</taxon>
        <taxon>Bifidobacteriaceae</taxon>
        <taxon>Bifidobacterium</taxon>
    </lineage>
</organism>
<reference evidence="1 2" key="1">
    <citation type="journal article" date="2013" name="Genome Announc.">
        <title>Draft Genome Sequences of Two Pairs of Human Intestinal Bifidobacterium longum subsp. longum Strains, 44B and 1-6B and 35B and 2-2B, Consecutively Isolated from Two Children after a 5-Year Time Period.</title>
        <authorList>
            <person name="Shkoporov A.N."/>
            <person name="Efimov B.A."/>
            <person name="Khokhlova E.V."/>
            <person name="Chaplin A.V."/>
            <person name="Kafarskaya L.I."/>
            <person name="Durkin A.S."/>
            <person name="McCorrison J."/>
            <person name="Torralba M."/>
            <person name="Gillis M."/>
            <person name="Sutton G."/>
            <person name="Weibel D.B."/>
            <person name="Nelson K.E."/>
            <person name="Smeianov V.V."/>
        </authorList>
    </citation>
    <scope>NUCLEOTIDE SEQUENCE [LARGE SCALE GENOMIC DNA]</scope>
    <source>
        <strain evidence="1 2">1-6B</strain>
    </source>
</reference>
<feature type="non-terminal residue" evidence="1">
    <location>
        <position position="1"/>
    </location>
</feature>
<dbReference type="AlphaFoldDB" id="A0AA87LR96"/>
<dbReference type="Proteomes" id="UP000006410">
    <property type="component" value="Unassembled WGS sequence"/>
</dbReference>
<accession>A0AA87LR96</accession>
<dbReference type="SMART" id="SM01149">
    <property type="entry name" value="DUF1237"/>
    <property type="match status" value="1"/>
</dbReference>
<proteinExistence type="predicted"/>
<protein>
    <submittedName>
        <fullName evidence="1">PF06824 domain protein</fullName>
    </submittedName>
</protein>
<dbReference type="InterPro" id="IPR008313">
    <property type="entry name" value="GH125"/>
</dbReference>
<dbReference type="Gene3D" id="1.50.10.10">
    <property type="match status" value="1"/>
</dbReference>
<dbReference type="PANTHER" id="PTHR31047:SF0">
    <property type="entry name" value="MEIOTICALLY UP-REGULATED GENE 157 PROTEIN"/>
    <property type="match status" value="1"/>
</dbReference>
<evidence type="ECO:0000313" key="1">
    <source>
        <dbReference type="EMBL" id="EIJ23563.1"/>
    </source>
</evidence>
<name>A0AA87LR96_BIFLL</name>
<dbReference type="EMBL" id="AJTF01000127">
    <property type="protein sequence ID" value="EIJ23563.1"/>
    <property type="molecule type" value="Genomic_DNA"/>
</dbReference>
<evidence type="ECO:0000313" key="2">
    <source>
        <dbReference type="Proteomes" id="UP000006410"/>
    </source>
</evidence>
<dbReference type="InterPro" id="IPR012341">
    <property type="entry name" value="6hp_glycosidase-like_sf"/>
</dbReference>
<dbReference type="Pfam" id="PF06824">
    <property type="entry name" value="Glyco_hydro_125"/>
    <property type="match status" value="1"/>
</dbReference>
<dbReference type="InterPro" id="IPR008928">
    <property type="entry name" value="6-hairpin_glycosidase_sf"/>
</dbReference>
<dbReference type="GO" id="GO:0005975">
    <property type="term" value="P:carbohydrate metabolic process"/>
    <property type="evidence" value="ECO:0007669"/>
    <property type="project" value="InterPro"/>
</dbReference>
<dbReference type="SUPFAM" id="SSF48208">
    <property type="entry name" value="Six-hairpin glycosidases"/>
    <property type="match status" value="1"/>
</dbReference>
<gene>
    <name evidence="1" type="ORF">HMPREF1313_2484</name>
</gene>
<sequence>FETDGLGHVNIMDDSNVPSLMAAPYLGYCAPDDPTYLATRRTLLSDENPYYYEGEYLKGIGSPHTPPRYVWPIALSIEAMTSDNKDFKAHILDRLVATDAGTHLMHEGIDVNDPTKYTREWFSWSNMMFCELVMDYFDIRVKH</sequence>
<dbReference type="PANTHER" id="PTHR31047">
    <property type="entry name" value="MEIOTICALLY UP-REGULATED GENE 157 PROTEIN"/>
    <property type="match status" value="1"/>
</dbReference>